<protein>
    <submittedName>
        <fullName evidence="1">Uncharacterized protein</fullName>
    </submittedName>
</protein>
<keyword evidence="2" id="KW-1185">Reference proteome</keyword>
<reference evidence="1 2" key="1">
    <citation type="submission" date="2019-09" db="EMBL/GenBank/DDBJ databases">
        <title>A chromosome-level genome assembly of the Chinese tupelo Nyssa sinensis.</title>
        <authorList>
            <person name="Yang X."/>
            <person name="Kang M."/>
            <person name="Yang Y."/>
            <person name="Xiong H."/>
            <person name="Wang M."/>
            <person name="Zhang Z."/>
            <person name="Wang Z."/>
            <person name="Wu H."/>
            <person name="Ma T."/>
            <person name="Liu J."/>
            <person name="Xi Z."/>
        </authorList>
    </citation>
    <scope>NUCLEOTIDE SEQUENCE [LARGE SCALE GENOMIC DNA]</scope>
    <source>
        <strain evidence="1">J267</strain>
        <tissue evidence="1">Leaf</tissue>
    </source>
</reference>
<sequence length="94" mass="10543">MEVATGVGWGKRPRSDRVFLGGVRMRGKNGVSGSGGGENVKVKMVMEYNEELILHEDEVDDIVFDYEASNDEDLEEEVVDTSFLYEVYSSRPYG</sequence>
<accession>A0A5J4ZS31</accession>
<organism evidence="1 2">
    <name type="scientific">Nyssa sinensis</name>
    <dbReference type="NCBI Taxonomy" id="561372"/>
    <lineage>
        <taxon>Eukaryota</taxon>
        <taxon>Viridiplantae</taxon>
        <taxon>Streptophyta</taxon>
        <taxon>Embryophyta</taxon>
        <taxon>Tracheophyta</taxon>
        <taxon>Spermatophyta</taxon>
        <taxon>Magnoliopsida</taxon>
        <taxon>eudicotyledons</taxon>
        <taxon>Gunneridae</taxon>
        <taxon>Pentapetalae</taxon>
        <taxon>asterids</taxon>
        <taxon>Cornales</taxon>
        <taxon>Nyssaceae</taxon>
        <taxon>Nyssa</taxon>
    </lineage>
</organism>
<gene>
    <name evidence="1" type="ORF">F0562_012165</name>
</gene>
<evidence type="ECO:0000313" key="2">
    <source>
        <dbReference type="Proteomes" id="UP000325577"/>
    </source>
</evidence>
<dbReference type="EMBL" id="CM018048">
    <property type="protein sequence ID" value="KAA8521525.1"/>
    <property type="molecule type" value="Genomic_DNA"/>
</dbReference>
<evidence type="ECO:0000313" key="1">
    <source>
        <dbReference type="EMBL" id="KAA8521525.1"/>
    </source>
</evidence>
<name>A0A5J4ZS31_9ASTE</name>
<dbReference type="Proteomes" id="UP000325577">
    <property type="component" value="Linkage Group LG5"/>
</dbReference>
<proteinExistence type="predicted"/>
<dbReference type="AlphaFoldDB" id="A0A5J4ZS31"/>